<keyword evidence="3" id="KW-1003">Cell membrane</keyword>
<dbReference type="AlphaFoldDB" id="A0A7V2B0U6"/>
<comment type="subcellular location">
    <subcellularLocation>
        <location evidence="1">Cell membrane</location>
        <topology evidence="1">Multi-pass membrane protein</topology>
    </subcellularLocation>
</comment>
<name>A0A7V2B0U6_RHOMR</name>
<evidence type="ECO:0000256" key="7">
    <source>
        <dbReference type="SAM" id="Phobius"/>
    </source>
</evidence>
<dbReference type="EMBL" id="DSGB01000005">
    <property type="protein sequence ID" value="HER96237.1"/>
    <property type="molecule type" value="Genomic_DNA"/>
</dbReference>
<feature type="transmembrane region" description="Helical" evidence="7">
    <location>
        <begin position="84"/>
        <end position="103"/>
    </location>
</feature>
<comment type="caution">
    <text evidence="8">The sequence shown here is derived from an EMBL/GenBank/DDBJ whole genome shotgun (WGS) entry which is preliminary data.</text>
</comment>
<evidence type="ECO:0000256" key="6">
    <source>
        <dbReference type="ARBA" id="ARBA00023136"/>
    </source>
</evidence>
<keyword evidence="4 7" id="KW-0812">Transmembrane</keyword>
<keyword evidence="6 7" id="KW-0472">Membrane</keyword>
<evidence type="ECO:0000256" key="5">
    <source>
        <dbReference type="ARBA" id="ARBA00022989"/>
    </source>
</evidence>
<dbReference type="PANTHER" id="PTHR33452:SF1">
    <property type="entry name" value="INNER MEMBRANE PROTEIN YPHA-RELATED"/>
    <property type="match status" value="1"/>
</dbReference>
<feature type="transmembrane region" description="Helical" evidence="7">
    <location>
        <begin position="115"/>
        <end position="136"/>
    </location>
</feature>
<comment type="similarity">
    <text evidence="2">Belongs to the DoxX family.</text>
</comment>
<keyword evidence="5 7" id="KW-1133">Transmembrane helix</keyword>
<reference evidence="8" key="1">
    <citation type="journal article" date="2020" name="mSystems">
        <title>Genome- and Community-Level Interaction Insights into Carbon Utilization and Element Cycling Functions of Hydrothermarchaeota in Hydrothermal Sediment.</title>
        <authorList>
            <person name="Zhou Z."/>
            <person name="Liu Y."/>
            <person name="Xu W."/>
            <person name="Pan J."/>
            <person name="Luo Z.H."/>
            <person name="Li M."/>
        </authorList>
    </citation>
    <scope>NUCLEOTIDE SEQUENCE [LARGE SCALE GENOMIC DNA]</scope>
    <source>
        <strain evidence="8">SpSt-143</strain>
    </source>
</reference>
<feature type="transmembrane region" description="Helical" evidence="7">
    <location>
        <begin position="21"/>
        <end position="38"/>
    </location>
</feature>
<dbReference type="InterPro" id="IPR032808">
    <property type="entry name" value="DoxX"/>
</dbReference>
<sequence>MSTLVAARRWLEDHRLMGYDLIRMYLGIALFVRGWLFVGDSSRFMALVEGRNLDWFLPMAAVHYVALAHLVGGLMLTAGLLTRLAAWAQVPILFVATFFVHLHEGLLAAGQSLELSALVFFLLLVYGLFGAGPYSLDARMLAPAAAQQVAETPEP</sequence>
<proteinExistence type="inferred from homology"/>
<dbReference type="GO" id="GO:0005886">
    <property type="term" value="C:plasma membrane"/>
    <property type="evidence" value="ECO:0007669"/>
    <property type="project" value="UniProtKB-SubCell"/>
</dbReference>
<dbReference type="InterPro" id="IPR051907">
    <property type="entry name" value="DoxX-like_oxidoreductase"/>
</dbReference>
<evidence type="ECO:0000256" key="1">
    <source>
        <dbReference type="ARBA" id="ARBA00004651"/>
    </source>
</evidence>
<evidence type="ECO:0000256" key="2">
    <source>
        <dbReference type="ARBA" id="ARBA00006679"/>
    </source>
</evidence>
<evidence type="ECO:0000256" key="4">
    <source>
        <dbReference type="ARBA" id="ARBA00022692"/>
    </source>
</evidence>
<dbReference type="Pfam" id="PF07681">
    <property type="entry name" value="DoxX"/>
    <property type="match status" value="1"/>
</dbReference>
<accession>A0A7V2B0U6</accession>
<evidence type="ECO:0000256" key="3">
    <source>
        <dbReference type="ARBA" id="ARBA00022475"/>
    </source>
</evidence>
<dbReference type="PANTHER" id="PTHR33452">
    <property type="entry name" value="OXIDOREDUCTASE CATD-RELATED"/>
    <property type="match status" value="1"/>
</dbReference>
<evidence type="ECO:0000313" key="8">
    <source>
        <dbReference type="EMBL" id="HER96237.1"/>
    </source>
</evidence>
<organism evidence="8">
    <name type="scientific">Rhodothermus marinus</name>
    <name type="common">Rhodothermus obamensis</name>
    <dbReference type="NCBI Taxonomy" id="29549"/>
    <lineage>
        <taxon>Bacteria</taxon>
        <taxon>Pseudomonadati</taxon>
        <taxon>Rhodothermota</taxon>
        <taxon>Rhodothermia</taxon>
        <taxon>Rhodothermales</taxon>
        <taxon>Rhodothermaceae</taxon>
        <taxon>Rhodothermus</taxon>
    </lineage>
</organism>
<gene>
    <name evidence="8" type="ORF">ENO59_06940</name>
</gene>
<protein>
    <submittedName>
        <fullName evidence="8">DoxX family protein</fullName>
    </submittedName>
</protein>
<feature type="transmembrane region" description="Helical" evidence="7">
    <location>
        <begin position="58"/>
        <end position="77"/>
    </location>
</feature>